<proteinExistence type="predicted"/>
<dbReference type="EMBL" id="JABSTU010000004">
    <property type="protein sequence ID" value="KAH8034382.1"/>
    <property type="molecule type" value="Genomic_DNA"/>
</dbReference>
<evidence type="ECO:0000313" key="3">
    <source>
        <dbReference type="Proteomes" id="UP000821866"/>
    </source>
</evidence>
<accession>A0A9J6EIY9</accession>
<sequence length="303" mass="33876">MRHFEPPYTNYTHDAERPEHPARVKIGPRTAAVCLRLTGSLRTDQCQLPRPMLWGEEEEQAVMNYVTRGDKFQALPVVFGTVPEPRQHKAGPSCNAEVRPRTAFHHFRPRYPRLRARRKWTPRVVPEDIINFDPPKEAAASLPFPFGPEAAVVAETATSRQVKRRSGEQSAVGCGCRSGCHYGCHKWRSGTLPTQGTKSECPAQEKREAYEPHKQAAISGGSFEQLTTRAPLPLPRCTCTDLDMHLCTGPTTLVAISRLTYEPLRINNMTFTKSSSERSSGNSSYNGGNKAFRQAAPLRNHSR</sequence>
<dbReference type="AlphaFoldDB" id="A0A9J6EIY9"/>
<reference evidence="2" key="1">
    <citation type="journal article" date="2020" name="Cell">
        <title>Large-Scale Comparative Analyses of Tick Genomes Elucidate Their Genetic Diversity and Vector Capacities.</title>
        <authorList>
            <consortium name="Tick Genome and Microbiome Consortium (TIGMIC)"/>
            <person name="Jia N."/>
            <person name="Wang J."/>
            <person name="Shi W."/>
            <person name="Du L."/>
            <person name="Sun Y."/>
            <person name="Zhan W."/>
            <person name="Jiang J.F."/>
            <person name="Wang Q."/>
            <person name="Zhang B."/>
            <person name="Ji P."/>
            <person name="Bell-Sakyi L."/>
            <person name="Cui X.M."/>
            <person name="Yuan T.T."/>
            <person name="Jiang B.G."/>
            <person name="Yang W.F."/>
            <person name="Lam T.T."/>
            <person name="Chang Q.C."/>
            <person name="Ding S.J."/>
            <person name="Wang X.J."/>
            <person name="Zhu J.G."/>
            <person name="Ruan X.D."/>
            <person name="Zhao L."/>
            <person name="Wei J.T."/>
            <person name="Ye R.Z."/>
            <person name="Que T.C."/>
            <person name="Du C.H."/>
            <person name="Zhou Y.H."/>
            <person name="Cheng J.X."/>
            <person name="Dai P.F."/>
            <person name="Guo W.B."/>
            <person name="Han X.H."/>
            <person name="Huang E.J."/>
            <person name="Li L.F."/>
            <person name="Wei W."/>
            <person name="Gao Y.C."/>
            <person name="Liu J.Z."/>
            <person name="Shao H.Z."/>
            <person name="Wang X."/>
            <person name="Wang C.C."/>
            <person name="Yang T.C."/>
            <person name="Huo Q.B."/>
            <person name="Li W."/>
            <person name="Chen H.Y."/>
            <person name="Chen S.E."/>
            <person name="Zhou L.G."/>
            <person name="Ni X.B."/>
            <person name="Tian J.H."/>
            <person name="Sheng Y."/>
            <person name="Liu T."/>
            <person name="Pan Y.S."/>
            <person name="Xia L.Y."/>
            <person name="Li J."/>
            <person name="Zhao F."/>
            <person name="Cao W.C."/>
        </authorList>
    </citation>
    <scope>NUCLEOTIDE SEQUENCE</scope>
    <source>
        <strain evidence="2">Rmic-2018</strain>
    </source>
</reference>
<reference evidence="2" key="2">
    <citation type="submission" date="2021-09" db="EMBL/GenBank/DDBJ databases">
        <authorList>
            <person name="Jia N."/>
            <person name="Wang J."/>
            <person name="Shi W."/>
            <person name="Du L."/>
            <person name="Sun Y."/>
            <person name="Zhan W."/>
            <person name="Jiang J."/>
            <person name="Wang Q."/>
            <person name="Zhang B."/>
            <person name="Ji P."/>
            <person name="Sakyi L.B."/>
            <person name="Cui X."/>
            <person name="Yuan T."/>
            <person name="Jiang B."/>
            <person name="Yang W."/>
            <person name="Lam T.T.-Y."/>
            <person name="Chang Q."/>
            <person name="Ding S."/>
            <person name="Wang X."/>
            <person name="Zhu J."/>
            <person name="Ruan X."/>
            <person name="Zhao L."/>
            <person name="Wei J."/>
            <person name="Que T."/>
            <person name="Du C."/>
            <person name="Cheng J."/>
            <person name="Dai P."/>
            <person name="Han X."/>
            <person name="Huang E."/>
            <person name="Gao Y."/>
            <person name="Liu J."/>
            <person name="Shao H."/>
            <person name="Ye R."/>
            <person name="Li L."/>
            <person name="Wei W."/>
            <person name="Wang X."/>
            <person name="Wang C."/>
            <person name="Huo Q."/>
            <person name="Li W."/>
            <person name="Guo W."/>
            <person name="Chen H."/>
            <person name="Chen S."/>
            <person name="Zhou L."/>
            <person name="Zhou L."/>
            <person name="Ni X."/>
            <person name="Tian J."/>
            <person name="Zhou Y."/>
            <person name="Sheng Y."/>
            <person name="Liu T."/>
            <person name="Pan Y."/>
            <person name="Xia L."/>
            <person name="Li J."/>
            <person name="Zhao F."/>
            <person name="Cao W."/>
        </authorList>
    </citation>
    <scope>NUCLEOTIDE SEQUENCE</scope>
    <source>
        <strain evidence="2">Rmic-2018</strain>
        <tissue evidence="2">Larvae</tissue>
    </source>
</reference>
<feature type="region of interest" description="Disordered" evidence="1">
    <location>
        <begin position="1"/>
        <end position="21"/>
    </location>
</feature>
<evidence type="ECO:0000256" key="1">
    <source>
        <dbReference type="SAM" id="MobiDB-lite"/>
    </source>
</evidence>
<protein>
    <submittedName>
        <fullName evidence="2">Uncharacterized protein</fullName>
    </submittedName>
</protein>
<feature type="compositionally biased region" description="Low complexity" evidence="1">
    <location>
        <begin position="277"/>
        <end position="289"/>
    </location>
</feature>
<dbReference type="Proteomes" id="UP000821866">
    <property type="component" value="Chromosome 2"/>
</dbReference>
<gene>
    <name evidence="2" type="ORF">HPB51_023512</name>
</gene>
<name>A0A9J6EIY9_RHIMP</name>
<comment type="caution">
    <text evidence="2">The sequence shown here is derived from an EMBL/GenBank/DDBJ whole genome shotgun (WGS) entry which is preliminary data.</text>
</comment>
<feature type="region of interest" description="Disordered" evidence="1">
    <location>
        <begin position="272"/>
        <end position="303"/>
    </location>
</feature>
<keyword evidence="3" id="KW-1185">Reference proteome</keyword>
<organism evidence="2 3">
    <name type="scientific">Rhipicephalus microplus</name>
    <name type="common">Cattle tick</name>
    <name type="synonym">Boophilus microplus</name>
    <dbReference type="NCBI Taxonomy" id="6941"/>
    <lineage>
        <taxon>Eukaryota</taxon>
        <taxon>Metazoa</taxon>
        <taxon>Ecdysozoa</taxon>
        <taxon>Arthropoda</taxon>
        <taxon>Chelicerata</taxon>
        <taxon>Arachnida</taxon>
        <taxon>Acari</taxon>
        <taxon>Parasitiformes</taxon>
        <taxon>Ixodida</taxon>
        <taxon>Ixodoidea</taxon>
        <taxon>Ixodidae</taxon>
        <taxon>Rhipicephalinae</taxon>
        <taxon>Rhipicephalus</taxon>
        <taxon>Boophilus</taxon>
    </lineage>
</organism>
<evidence type="ECO:0000313" key="2">
    <source>
        <dbReference type="EMBL" id="KAH8034382.1"/>
    </source>
</evidence>